<protein>
    <submittedName>
        <fullName evidence="2">Uncharacterized protein</fullName>
    </submittedName>
</protein>
<proteinExistence type="predicted"/>
<evidence type="ECO:0000256" key="1">
    <source>
        <dbReference type="SAM" id="Phobius"/>
    </source>
</evidence>
<keyword evidence="1" id="KW-0812">Transmembrane</keyword>
<dbReference type="HOGENOM" id="CLU_2293544_0_0_1"/>
<evidence type="ECO:0000313" key="2">
    <source>
        <dbReference type="EMBL" id="KIK31395.1"/>
    </source>
</evidence>
<dbReference type="InParanoid" id="A0A0C9Z1L2"/>
<name>A0A0C9Z1L2_9AGAM</name>
<sequence>MFICFPPAIILATVFLPFPVVHMILKTQVVVLSLLVTRMHRDFWRSDCVSCGNDLSHRTFMAATPDIDLVQIGERLRRHIGPNMHLLTATDYISVLKAPNT</sequence>
<accession>A0A0C9Z1L2</accession>
<feature type="transmembrane region" description="Helical" evidence="1">
    <location>
        <begin position="6"/>
        <end position="36"/>
    </location>
</feature>
<dbReference type="EMBL" id="KN837050">
    <property type="protein sequence ID" value="KIK31395.1"/>
    <property type="molecule type" value="Genomic_DNA"/>
</dbReference>
<reference evidence="2 3" key="1">
    <citation type="submission" date="2014-04" db="EMBL/GenBank/DDBJ databases">
        <authorList>
            <consortium name="DOE Joint Genome Institute"/>
            <person name="Kuo A."/>
            <person name="Ruytinx J."/>
            <person name="Rineau F."/>
            <person name="Colpaert J."/>
            <person name="Kohler A."/>
            <person name="Nagy L.G."/>
            <person name="Floudas D."/>
            <person name="Copeland A."/>
            <person name="Barry K.W."/>
            <person name="Cichocki N."/>
            <person name="Veneault-Fourrey C."/>
            <person name="LaButti K."/>
            <person name="Lindquist E.A."/>
            <person name="Lipzen A."/>
            <person name="Lundell T."/>
            <person name="Morin E."/>
            <person name="Murat C."/>
            <person name="Sun H."/>
            <person name="Tunlid A."/>
            <person name="Henrissat B."/>
            <person name="Grigoriev I.V."/>
            <person name="Hibbett D.S."/>
            <person name="Martin F."/>
            <person name="Nordberg H.P."/>
            <person name="Cantor M.N."/>
            <person name="Hua S.X."/>
        </authorList>
    </citation>
    <scope>NUCLEOTIDE SEQUENCE [LARGE SCALE GENOMIC DNA]</scope>
    <source>
        <strain evidence="2 3">UH-Slu-Lm8-n1</strain>
    </source>
</reference>
<keyword evidence="3" id="KW-1185">Reference proteome</keyword>
<gene>
    <name evidence="2" type="ORF">CY34DRAFT_814600</name>
</gene>
<dbReference type="AlphaFoldDB" id="A0A0C9Z1L2"/>
<keyword evidence="1" id="KW-1133">Transmembrane helix</keyword>
<evidence type="ECO:0000313" key="3">
    <source>
        <dbReference type="Proteomes" id="UP000054485"/>
    </source>
</evidence>
<reference evidence="3" key="2">
    <citation type="submission" date="2015-01" db="EMBL/GenBank/DDBJ databases">
        <title>Evolutionary Origins and Diversification of the Mycorrhizal Mutualists.</title>
        <authorList>
            <consortium name="DOE Joint Genome Institute"/>
            <consortium name="Mycorrhizal Genomics Consortium"/>
            <person name="Kohler A."/>
            <person name="Kuo A."/>
            <person name="Nagy L.G."/>
            <person name="Floudas D."/>
            <person name="Copeland A."/>
            <person name="Barry K.W."/>
            <person name="Cichocki N."/>
            <person name="Veneault-Fourrey C."/>
            <person name="LaButti K."/>
            <person name="Lindquist E.A."/>
            <person name="Lipzen A."/>
            <person name="Lundell T."/>
            <person name="Morin E."/>
            <person name="Murat C."/>
            <person name="Riley R."/>
            <person name="Ohm R."/>
            <person name="Sun H."/>
            <person name="Tunlid A."/>
            <person name="Henrissat B."/>
            <person name="Grigoriev I.V."/>
            <person name="Hibbett D.S."/>
            <person name="Martin F."/>
        </authorList>
    </citation>
    <scope>NUCLEOTIDE SEQUENCE [LARGE SCALE GENOMIC DNA]</scope>
    <source>
        <strain evidence="3">UH-Slu-Lm8-n1</strain>
    </source>
</reference>
<keyword evidence="1" id="KW-0472">Membrane</keyword>
<organism evidence="2 3">
    <name type="scientific">Suillus luteus UH-Slu-Lm8-n1</name>
    <dbReference type="NCBI Taxonomy" id="930992"/>
    <lineage>
        <taxon>Eukaryota</taxon>
        <taxon>Fungi</taxon>
        <taxon>Dikarya</taxon>
        <taxon>Basidiomycota</taxon>
        <taxon>Agaricomycotina</taxon>
        <taxon>Agaricomycetes</taxon>
        <taxon>Agaricomycetidae</taxon>
        <taxon>Boletales</taxon>
        <taxon>Suillineae</taxon>
        <taxon>Suillaceae</taxon>
        <taxon>Suillus</taxon>
    </lineage>
</organism>
<dbReference type="Proteomes" id="UP000054485">
    <property type="component" value="Unassembled WGS sequence"/>
</dbReference>